<dbReference type="PANTHER" id="PTHR21314:SF1">
    <property type="entry name" value="QUEUOSINE SALVAGE PROTEIN"/>
    <property type="match status" value="1"/>
</dbReference>
<sequence>MGNRDQKPLLPVSYVDAVKQSCRELREAQCIEVTDEAIKRLLFSPSFLTTFKRVSSNHGLKFPLKFPSVLSELNLLCVLSLLNFASGYRVPLHQQTGRGAWDNIRALAFGLYLSSATGQDDLLSAKGMKSITPQQVAEFLSVNIHVERPHEELPGVTIGELGGPIYELVNLIRTTLNETGEILEQSGVPDLGSFVLRSLTSKRSGGNASVDDILEELVSAFPAFQDMAVVDDTPVYCFKKALFLIHAVTLRFGSSSPPPFPLPDTTQVPVFTDNVLPSMLIHLGVLDLSEAKDVALRGIFPDATNDAGINALLAVPDEVHMIGPAAEPGMKSKTAPPKAGPTLTLEQAYILRAAAVDACEKIVEYARSLDSASLSDDQEWLNDITLPQLDMWLWAVAKDRPDYRELERFVTRDTIFF</sequence>
<dbReference type="InterPro" id="IPR019438">
    <property type="entry name" value="Q_salvage"/>
</dbReference>
<organism evidence="2 3">
    <name type="scientific">Paxillus rubicundulus Ve08.2h10</name>
    <dbReference type="NCBI Taxonomy" id="930991"/>
    <lineage>
        <taxon>Eukaryota</taxon>
        <taxon>Fungi</taxon>
        <taxon>Dikarya</taxon>
        <taxon>Basidiomycota</taxon>
        <taxon>Agaricomycotina</taxon>
        <taxon>Agaricomycetes</taxon>
        <taxon>Agaricomycetidae</taxon>
        <taxon>Boletales</taxon>
        <taxon>Paxilineae</taxon>
        <taxon>Paxillaceae</taxon>
        <taxon>Paxillus</taxon>
    </lineage>
</organism>
<dbReference type="OrthoDB" id="416777at2759"/>
<keyword evidence="3" id="KW-1185">Reference proteome</keyword>
<evidence type="ECO:0000313" key="3">
    <source>
        <dbReference type="Proteomes" id="UP000054538"/>
    </source>
</evidence>
<comment type="similarity">
    <text evidence="1">Belongs to the QNG1 protein family.</text>
</comment>
<dbReference type="InParanoid" id="A0A0D0CER4"/>
<reference evidence="3" key="2">
    <citation type="submission" date="2015-01" db="EMBL/GenBank/DDBJ databases">
        <title>Evolutionary Origins and Diversification of the Mycorrhizal Mutualists.</title>
        <authorList>
            <consortium name="DOE Joint Genome Institute"/>
            <consortium name="Mycorrhizal Genomics Consortium"/>
            <person name="Kohler A."/>
            <person name="Kuo A."/>
            <person name="Nagy L.G."/>
            <person name="Floudas D."/>
            <person name="Copeland A."/>
            <person name="Barry K.W."/>
            <person name="Cichocki N."/>
            <person name="Veneault-Fourrey C."/>
            <person name="LaButti K."/>
            <person name="Lindquist E.A."/>
            <person name="Lipzen A."/>
            <person name="Lundell T."/>
            <person name="Morin E."/>
            <person name="Murat C."/>
            <person name="Riley R."/>
            <person name="Ohm R."/>
            <person name="Sun H."/>
            <person name="Tunlid A."/>
            <person name="Henrissat B."/>
            <person name="Grigoriev I.V."/>
            <person name="Hibbett D.S."/>
            <person name="Martin F."/>
        </authorList>
    </citation>
    <scope>NUCLEOTIDE SEQUENCE [LARGE SCALE GENOMIC DNA]</scope>
    <source>
        <strain evidence="3">Ve08.2h10</strain>
    </source>
</reference>
<dbReference type="EC" id="3.2.2.-" evidence="1"/>
<dbReference type="PANTHER" id="PTHR21314">
    <property type="entry name" value="QUEUOSINE 5'-PHOSPHATE N-GLYCOSYLASE_HYDROLASE-RELATED"/>
    <property type="match status" value="1"/>
</dbReference>
<comment type="function">
    <text evidence="1">Catalyzes the hydrolysis of queuosine 5'-phosphate, releasing the nucleobase queuine (q). Is required for salvage of queuine from exogenous queuosine (Q) that is imported and then converted to queuosine 5'-phosphate intracellularly.</text>
</comment>
<comment type="catalytic activity">
    <reaction evidence="1">
        <text>queuosine 5'-phosphate + H2O = queuine + D-ribose 5-phosphate</text>
        <dbReference type="Rhea" id="RHEA:75387"/>
        <dbReference type="ChEBI" id="CHEBI:15377"/>
        <dbReference type="ChEBI" id="CHEBI:17433"/>
        <dbReference type="ChEBI" id="CHEBI:78346"/>
        <dbReference type="ChEBI" id="CHEBI:194371"/>
    </reaction>
    <physiologicalReaction direction="left-to-right" evidence="1">
        <dbReference type="Rhea" id="RHEA:75388"/>
    </physiologicalReaction>
</comment>
<name>A0A0D0CER4_9AGAM</name>
<dbReference type="AlphaFoldDB" id="A0A0D0CER4"/>
<keyword evidence="1" id="KW-0378">Hydrolase</keyword>
<reference evidence="2 3" key="1">
    <citation type="submission" date="2014-04" db="EMBL/GenBank/DDBJ databases">
        <authorList>
            <consortium name="DOE Joint Genome Institute"/>
            <person name="Kuo A."/>
            <person name="Kohler A."/>
            <person name="Jargeat P."/>
            <person name="Nagy L.G."/>
            <person name="Floudas D."/>
            <person name="Copeland A."/>
            <person name="Barry K.W."/>
            <person name="Cichocki N."/>
            <person name="Veneault-Fourrey C."/>
            <person name="LaButti K."/>
            <person name="Lindquist E.A."/>
            <person name="Lipzen A."/>
            <person name="Lundell T."/>
            <person name="Morin E."/>
            <person name="Murat C."/>
            <person name="Sun H."/>
            <person name="Tunlid A."/>
            <person name="Henrissat B."/>
            <person name="Grigoriev I.V."/>
            <person name="Hibbett D.S."/>
            <person name="Martin F."/>
            <person name="Nordberg H.P."/>
            <person name="Cantor M.N."/>
            <person name="Hua S.X."/>
        </authorList>
    </citation>
    <scope>NUCLEOTIDE SEQUENCE [LARGE SCALE GENOMIC DNA]</scope>
    <source>
        <strain evidence="2 3">Ve08.2h10</strain>
    </source>
</reference>
<dbReference type="Pfam" id="PF10343">
    <property type="entry name" value="Q_salvage"/>
    <property type="match status" value="1"/>
</dbReference>
<dbReference type="EMBL" id="KN825834">
    <property type="protein sequence ID" value="KIK81242.1"/>
    <property type="molecule type" value="Genomic_DNA"/>
</dbReference>
<protein>
    <recommendedName>
        <fullName evidence="1">Queuosine 5'-phosphate N-glycosylase/hydrolase</fullName>
        <ecNumber evidence="1">3.2.2.-</ecNumber>
    </recommendedName>
    <alternativeName>
        <fullName evidence="1">Queuosine-nucleotide N-glycosylase/hydrolase</fullName>
    </alternativeName>
</protein>
<dbReference type="Proteomes" id="UP000054538">
    <property type="component" value="Unassembled WGS sequence"/>
</dbReference>
<evidence type="ECO:0000256" key="1">
    <source>
        <dbReference type="RuleBase" id="RU365002"/>
    </source>
</evidence>
<dbReference type="GO" id="GO:0006400">
    <property type="term" value="P:tRNA modification"/>
    <property type="evidence" value="ECO:0007669"/>
    <property type="project" value="TreeGrafter"/>
</dbReference>
<dbReference type="HOGENOM" id="CLU_053189_0_0_1"/>
<dbReference type="GO" id="GO:0016787">
    <property type="term" value="F:hydrolase activity"/>
    <property type="evidence" value="ECO:0007669"/>
    <property type="project" value="UniProtKB-KW"/>
</dbReference>
<proteinExistence type="inferred from homology"/>
<accession>A0A0D0CER4</accession>
<gene>
    <name evidence="2" type="ORF">PAXRUDRAFT_832980</name>
</gene>
<evidence type="ECO:0000313" key="2">
    <source>
        <dbReference type="EMBL" id="KIK81242.1"/>
    </source>
</evidence>